<sequence length="108" mass="12499">MVPYKHYGTDIIEDVIEGGRTADDLETEDYPCEGTMKHWKWWLSKNEVNINGQMKSVLQHLMDLDIEFLKSSDSLLEGLRERISPGWLPVVVRFIYNSGGRIEPYPVT</sequence>
<organism evidence="1 2">
    <name type="scientific">Hungatella hathewayi</name>
    <dbReference type="NCBI Taxonomy" id="154046"/>
    <lineage>
        <taxon>Bacteria</taxon>
        <taxon>Bacillati</taxon>
        <taxon>Bacillota</taxon>
        <taxon>Clostridia</taxon>
        <taxon>Lachnospirales</taxon>
        <taxon>Lachnospiraceae</taxon>
        <taxon>Hungatella</taxon>
    </lineage>
</organism>
<evidence type="ECO:0000313" key="1">
    <source>
        <dbReference type="EMBL" id="RGI97329.1"/>
    </source>
</evidence>
<dbReference type="Proteomes" id="UP000263014">
    <property type="component" value="Unassembled WGS sequence"/>
</dbReference>
<evidence type="ECO:0000313" key="2">
    <source>
        <dbReference type="Proteomes" id="UP000263014"/>
    </source>
</evidence>
<name>A0A374NZR2_9FIRM</name>
<dbReference type="EMBL" id="QSON01000020">
    <property type="protein sequence ID" value="RGI97329.1"/>
    <property type="molecule type" value="Genomic_DNA"/>
</dbReference>
<comment type="caution">
    <text evidence="1">The sequence shown here is derived from an EMBL/GenBank/DDBJ whole genome shotgun (WGS) entry which is preliminary data.</text>
</comment>
<reference evidence="1 2" key="1">
    <citation type="submission" date="2018-08" db="EMBL/GenBank/DDBJ databases">
        <title>A genome reference for cultivated species of the human gut microbiota.</title>
        <authorList>
            <person name="Zou Y."/>
            <person name="Xue W."/>
            <person name="Luo G."/>
        </authorList>
    </citation>
    <scope>NUCLEOTIDE SEQUENCE [LARGE SCALE GENOMIC DNA]</scope>
    <source>
        <strain evidence="1 2">TM09-12</strain>
    </source>
</reference>
<dbReference type="AlphaFoldDB" id="A0A374NZR2"/>
<accession>A0A374NZR2</accession>
<protein>
    <submittedName>
        <fullName evidence="1">Uncharacterized protein</fullName>
    </submittedName>
</protein>
<proteinExistence type="predicted"/>
<gene>
    <name evidence="1" type="ORF">DXD79_28260</name>
</gene>